<name>A0A8E2EMP1_9PEZI</name>
<dbReference type="Pfam" id="PF14295">
    <property type="entry name" value="PAN_4"/>
    <property type="match status" value="1"/>
</dbReference>
<dbReference type="Proteomes" id="UP000250140">
    <property type="component" value="Unassembled WGS sequence"/>
</dbReference>
<evidence type="ECO:0000259" key="1">
    <source>
        <dbReference type="Pfam" id="PF14295"/>
    </source>
</evidence>
<organism evidence="2 3">
    <name type="scientific">Glonium stellatum</name>
    <dbReference type="NCBI Taxonomy" id="574774"/>
    <lineage>
        <taxon>Eukaryota</taxon>
        <taxon>Fungi</taxon>
        <taxon>Dikarya</taxon>
        <taxon>Ascomycota</taxon>
        <taxon>Pezizomycotina</taxon>
        <taxon>Dothideomycetes</taxon>
        <taxon>Pleosporomycetidae</taxon>
        <taxon>Gloniales</taxon>
        <taxon>Gloniaceae</taxon>
        <taxon>Glonium</taxon>
    </lineage>
</organism>
<protein>
    <recommendedName>
        <fullName evidence="1">Apple domain-containing protein</fullName>
    </recommendedName>
</protein>
<accession>A0A8E2EMP1</accession>
<feature type="non-terminal residue" evidence="2">
    <location>
        <position position="1"/>
    </location>
</feature>
<feature type="domain" description="Apple" evidence="1">
    <location>
        <begin position="52"/>
        <end position="86"/>
    </location>
</feature>
<reference evidence="2 3" key="1">
    <citation type="journal article" date="2016" name="Nat. Commun.">
        <title>Ectomycorrhizal ecology is imprinted in the genome of the dominant symbiotic fungus Cenococcum geophilum.</title>
        <authorList>
            <consortium name="DOE Joint Genome Institute"/>
            <person name="Peter M."/>
            <person name="Kohler A."/>
            <person name="Ohm R.A."/>
            <person name="Kuo A."/>
            <person name="Krutzmann J."/>
            <person name="Morin E."/>
            <person name="Arend M."/>
            <person name="Barry K.W."/>
            <person name="Binder M."/>
            <person name="Choi C."/>
            <person name="Clum A."/>
            <person name="Copeland A."/>
            <person name="Grisel N."/>
            <person name="Haridas S."/>
            <person name="Kipfer T."/>
            <person name="LaButti K."/>
            <person name="Lindquist E."/>
            <person name="Lipzen A."/>
            <person name="Maire R."/>
            <person name="Meier B."/>
            <person name="Mihaltcheva S."/>
            <person name="Molinier V."/>
            <person name="Murat C."/>
            <person name="Poggeler S."/>
            <person name="Quandt C.A."/>
            <person name="Sperisen C."/>
            <person name="Tritt A."/>
            <person name="Tisserant E."/>
            <person name="Crous P.W."/>
            <person name="Henrissat B."/>
            <person name="Nehls U."/>
            <person name="Egli S."/>
            <person name="Spatafora J.W."/>
            <person name="Grigoriev I.V."/>
            <person name="Martin F.M."/>
        </authorList>
    </citation>
    <scope>NUCLEOTIDE SEQUENCE [LARGE SCALE GENOMIC DNA]</scope>
    <source>
        <strain evidence="2 3">CBS 207.34</strain>
    </source>
</reference>
<dbReference type="AlphaFoldDB" id="A0A8E2EMP1"/>
<dbReference type="InterPro" id="IPR003609">
    <property type="entry name" value="Pan_app"/>
</dbReference>
<dbReference type="EMBL" id="KV751121">
    <property type="protein sequence ID" value="OCL01495.1"/>
    <property type="molecule type" value="Genomic_DNA"/>
</dbReference>
<gene>
    <name evidence="2" type="ORF">AOQ84DRAFT_402234</name>
</gene>
<evidence type="ECO:0000313" key="3">
    <source>
        <dbReference type="Proteomes" id="UP000250140"/>
    </source>
</evidence>
<proteinExistence type="predicted"/>
<keyword evidence="3" id="KW-1185">Reference proteome</keyword>
<dbReference type="Gene3D" id="3.50.4.10">
    <property type="entry name" value="Hepatocyte Growth Factor"/>
    <property type="match status" value="1"/>
</dbReference>
<evidence type="ECO:0000313" key="2">
    <source>
        <dbReference type="EMBL" id="OCL01495.1"/>
    </source>
</evidence>
<sequence>AGVSSSTSASASAAAILSCPGSNGISYIAANGVSYTVQCYTGHSAGDMSMSYQPRLESCIAACESTSGCVVVSWVPGSPSGPCYLKSSAGAAVSNGGAWGALKATATSSTPSSLPSSTSIGFISASSSTFSLANSTISASSSASPSSSTSTCPNGISSTTLSCPSSNGTCHKTPSSALFAIECSTDRYGNDLSLSWEASLESCLAT</sequence>